<evidence type="ECO:0000256" key="2">
    <source>
        <dbReference type="ARBA" id="ARBA00022490"/>
    </source>
</evidence>
<dbReference type="Pfam" id="PF00881">
    <property type="entry name" value="Nitroreductase"/>
    <property type="match status" value="1"/>
</dbReference>
<dbReference type="Gene3D" id="3.40.109.10">
    <property type="entry name" value="NADH Oxidase"/>
    <property type="match status" value="1"/>
</dbReference>
<dbReference type="SUPFAM" id="SSF55469">
    <property type="entry name" value="FMN-dependent nitroreductase-like"/>
    <property type="match status" value="1"/>
</dbReference>
<organism evidence="5 6">
    <name type="scientific">Ochrobactrum quorumnocens</name>
    <dbReference type="NCBI Taxonomy" id="271865"/>
    <lineage>
        <taxon>Bacteria</taxon>
        <taxon>Pseudomonadati</taxon>
        <taxon>Pseudomonadota</taxon>
        <taxon>Alphaproteobacteria</taxon>
        <taxon>Hyphomicrobiales</taxon>
        <taxon>Brucellaceae</taxon>
        <taxon>Brucella/Ochrobactrum group</taxon>
        <taxon>Ochrobactrum</taxon>
    </lineage>
</organism>
<dbReference type="CDD" id="cd02140">
    <property type="entry name" value="Frm2-like"/>
    <property type="match status" value="1"/>
</dbReference>
<keyword evidence="3" id="KW-0560">Oxidoreductase</keyword>
<dbReference type="InterPro" id="IPR029479">
    <property type="entry name" value="Nitroreductase"/>
</dbReference>
<keyword evidence="2" id="KW-0963">Cytoplasm</keyword>
<dbReference type="EMBL" id="CP022603">
    <property type="protein sequence ID" value="ASV83441.1"/>
    <property type="molecule type" value="Genomic_DNA"/>
</dbReference>
<sequence>MSNSYIAALKKRRTQYALGKNLPLSQDATAELIREAIKHSPSSFNSQSSRAIVLFGAESDKLWNIAKEELRKIVPADAFEQTEAKINSFAAGAGTVLFFEDQNVVKGLQENFALYADNFPVWSEQAGGMAQLSVWSALANADIGASLQHYNPLIDAEVAKTWDIPSSWKLRAQMPFGSNEQAFGDKAFMDDGERFKIFA</sequence>
<dbReference type="KEGG" id="och:CES85_4221"/>
<evidence type="ECO:0000313" key="6">
    <source>
        <dbReference type="Proteomes" id="UP000215256"/>
    </source>
</evidence>
<dbReference type="GO" id="GO:0016491">
    <property type="term" value="F:oxidoreductase activity"/>
    <property type="evidence" value="ECO:0007669"/>
    <property type="project" value="UniProtKB-KW"/>
</dbReference>
<name>A0A248UAK7_9HYPH</name>
<accession>A0A248UAK7</accession>
<dbReference type="PANTHER" id="PTHR43035:SF1">
    <property type="entry name" value="FATTY ACID REPRESSION MUTANT PROTEIN 2-RELATED"/>
    <property type="match status" value="1"/>
</dbReference>
<proteinExistence type="predicted"/>
<dbReference type="FunFam" id="3.40.109.10:FF:000001">
    <property type="entry name" value="Nitroreductase family"/>
    <property type="match status" value="1"/>
</dbReference>
<reference evidence="5 6" key="1">
    <citation type="submission" date="2017-07" db="EMBL/GenBank/DDBJ databases">
        <title>Phylogenetic study on the rhizospheric bacterium Ochrobactrum sp. A44.</title>
        <authorList>
            <person name="Krzyzanowska D.M."/>
            <person name="Ossowicki A."/>
            <person name="Rajewska M."/>
            <person name="Maciag T."/>
            <person name="Kaczynski Z."/>
            <person name="Czerwicka M."/>
            <person name="Jafra S."/>
        </authorList>
    </citation>
    <scope>NUCLEOTIDE SEQUENCE [LARGE SCALE GENOMIC DNA]</scope>
    <source>
        <strain evidence="5 6">A44</strain>
    </source>
</reference>
<evidence type="ECO:0000256" key="3">
    <source>
        <dbReference type="ARBA" id="ARBA00023002"/>
    </source>
</evidence>
<dbReference type="PANTHER" id="PTHR43035">
    <property type="entry name" value="FATTY ACID REPRESSION MUTANT PROTEIN 2-RELATED"/>
    <property type="match status" value="1"/>
</dbReference>
<protein>
    <submittedName>
        <fullName evidence="5">Nitroreductase family protein</fullName>
    </submittedName>
</protein>
<dbReference type="InterPro" id="IPR033877">
    <property type="entry name" value="Frm2/Hbn1"/>
</dbReference>
<dbReference type="RefSeq" id="WP_095445660.1">
    <property type="nucleotide sequence ID" value="NZ_CP022603.1"/>
</dbReference>
<dbReference type="Proteomes" id="UP000215256">
    <property type="component" value="Chromosome 2"/>
</dbReference>
<dbReference type="GO" id="GO:0005737">
    <property type="term" value="C:cytoplasm"/>
    <property type="evidence" value="ECO:0007669"/>
    <property type="project" value="UniProtKB-SubCell"/>
</dbReference>
<dbReference type="AlphaFoldDB" id="A0A248UAK7"/>
<dbReference type="GO" id="GO:0034599">
    <property type="term" value="P:cellular response to oxidative stress"/>
    <property type="evidence" value="ECO:0007669"/>
    <property type="project" value="InterPro"/>
</dbReference>
<feature type="domain" description="Nitroreductase" evidence="4">
    <location>
        <begin position="9"/>
        <end position="177"/>
    </location>
</feature>
<dbReference type="InterPro" id="IPR000415">
    <property type="entry name" value="Nitroreductase-like"/>
</dbReference>
<comment type="subcellular location">
    <subcellularLocation>
        <location evidence="1">Cytoplasm</location>
    </subcellularLocation>
</comment>
<dbReference type="OrthoDB" id="9810617at2"/>
<evidence type="ECO:0000256" key="1">
    <source>
        <dbReference type="ARBA" id="ARBA00004496"/>
    </source>
</evidence>
<gene>
    <name evidence="5" type="ORF">CES85_4221</name>
</gene>
<evidence type="ECO:0000313" key="5">
    <source>
        <dbReference type="EMBL" id="ASV83441.1"/>
    </source>
</evidence>
<evidence type="ECO:0000259" key="4">
    <source>
        <dbReference type="Pfam" id="PF00881"/>
    </source>
</evidence>